<dbReference type="AlphaFoldDB" id="A0A415E635"/>
<keyword evidence="1" id="KW-0472">Membrane</keyword>
<reference evidence="2 3" key="1">
    <citation type="submission" date="2018-08" db="EMBL/GenBank/DDBJ databases">
        <title>A genome reference for cultivated species of the human gut microbiota.</title>
        <authorList>
            <person name="Zou Y."/>
            <person name="Xue W."/>
            <person name="Luo G."/>
        </authorList>
    </citation>
    <scope>NUCLEOTIDE SEQUENCE [LARGE SCALE GENOMIC DNA]</scope>
    <source>
        <strain evidence="2 3">AM07-24</strain>
    </source>
</reference>
<keyword evidence="1" id="KW-0812">Transmembrane</keyword>
<comment type="caution">
    <text evidence="2">The sequence shown here is derived from an EMBL/GenBank/DDBJ whole genome shotgun (WGS) entry which is preliminary data.</text>
</comment>
<feature type="transmembrane region" description="Helical" evidence="1">
    <location>
        <begin position="20"/>
        <end position="38"/>
    </location>
</feature>
<gene>
    <name evidence="2" type="ORF">DW099_00985</name>
</gene>
<evidence type="ECO:0000313" key="2">
    <source>
        <dbReference type="EMBL" id="RHJ89179.1"/>
    </source>
</evidence>
<dbReference type="STRING" id="1776384.GCA_900086585_02473"/>
<feature type="transmembrane region" description="Helical" evidence="1">
    <location>
        <begin position="89"/>
        <end position="115"/>
    </location>
</feature>
<keyword evidence="1" id="KW-1133">Transmembrane helix</keyword>
<dbReference type="RefSeq" id="WP_118333284.1">
    <property type="nucleotide sequence ID" value="NZ_AP025567.1"/>
</dbReference>
<dbReference type="Proteomes" id="UP000284841">
    <property type="component" value="Unassembled WGS sequence"/>
</dbReference>
<keyword evidence="3" id="KW-1185">Reference proteome</keyword>
<protein>
    <submittedName>
        <fullName evidence="2">ABC transporter</fullName>
    </submittedName>
</protein>
<sequence length="233" mass="25488">MRFLNALKNDFRFQIKYGFYFLYAFFTVVYIAALLITPSEYKTLAASFIILTDPAMLGIFFIGGIWLLEKGEGLHGFWCISPLRPIEYILAKAISLAVLSTISADLIVLIGMGGAVHLVRLSFSVFLGAVVFNLIGLMIASYARSVNHYMLIVCLPTAFLSMPPVLTAFGITHPLLELFPGTALWHMIAGTIDVTRSVNSLAAIVLILWLGLLSYFANKRIGTALQSEGGQGA</sequence>
<name>A0A415E635_9FIRM</name>
<feature type="transmembrane region" description="Helical" evidence="1">
    <location>
        <begin position="149"/>
        <end position="176"/>
    </location>
</feature>
<dbReference type="OrthoDB" id="8480522at2"/>
<organism evidence="2 3">
    <name type="scientific">Emergencia timonensis</name>
    <dbReference type="NCBI Taxonomy" id="1776384"/>
    <lineage>
        <taxon>Bacteria</taxon>
        <taxon>Bacillati</taxon>
        <taxon>Bacillota</taxon>
        <taxon>Clostridia</taxon>
        <taxon>Peptostreptococcales</taxon>
        <taxon>Anaerovoracaceae</taxon>
        <taxon>Emergencia</taxon>
    </lineage>
</organism>
<dbReference type="InterPro" id="IPR056926">
    <property type="entry name" value="FLQE3_permease"/>
</dbReference>
<dbReference type="EMBL" id="QRMS01000001">
    <property type="protein sequence ID" value="RHJ89179.1"/>
    <property type="molecule type" value="Genomic_DNA"/>
</dbReference>
<feature type="transmembrane region" description="Helical" evidence="1">
    <location>
        <begin position="121"/>
        <end position="142"/>
    </location>
</feature>
<feature type="transmembrane region" description="Helical" evidence="1">
    <location>
        <begin position="196"/>
        <end position="217"/>
    </location>
</feature>
<proteinExistence type="predicted"/>
<feature type="transmembrane region" description="Helical" evidence="1">
    <location>
        <begin position="44"/>
        <end position="68"/>
    </location>
</feature>
<accession>A0A415E635</accession>
<evidence type="ECO:0000313" key="3">
    <source>
        <dbReference type="Proteomes" id="UP000284841"/>
    </source>
</evidence>
<dbReference type="Pfam" id="PF24686">
    <property type="entry name" value="FLQE3_permease"/>
    <property type="match status" value="1"/>
</dbReference>
<evidence type="ECO:0000256" key="1">
    <source>
        <dbReference type="SAM" id="Phobius"/>
    </source>
</evidence>